<accession>A0ABD6F211</accession>
<dbReference type="Proteomes" id="UP001608902">
    <property type="component" value="Unassembled WGS sequence"/>
</dbReference>
<feature type="region of interest" description="Disordered" evidence="3">
    <location>
        <begin position="143"/>
        <end position="176"/>
    </location>
</feature>
<dbReference type="InterPro" id="IPR050568">
    <property type="entry name" value="Transcr_DNA_Rep_Reg"/>
</dbReference>
<dbReference type="GO" id="GO:0005634">
    <property type="term" value="C:nucleus"/>
    <property type="evidence" value="ECO:0007669"/>
    <property type="project" value="UniProtKB-SubCell"/>
</dbReference>
<organism evidence="5 6">
    <name type="scientific">Gnathostoma spinigerum</name>
    <dbReference type="NCBI Taxonomy" id="75299"/>
    <lineage>
        <taxon>Eukaryota</taxon>
        <taxon>Metazoa</taxon>
        <taxon>Ecdysozoa</taxon>
        <taxon>Nematoda</taxon>
        <taxon>Chromadorea</taxon>
        <taxon>Rhabditida</taxon>
        <taxon>Spirurina</taxon>
        <taxon>Gnathostomatomorpha</taxon>
        <taxon>Gnathostomatoidea</taxon>
        <taxon>Gnathostomatidae</taxon>
        <taxon>Gnathostoma</taxon>
    </lineage>
</organism>
<reference evidence="5 6" key="1">
    <citation type="submission" date="2024-08" db="EMBL/GenBank/DDBJ databases">
        <title>Gnathostoma spinigerum genome.</title>
        <authorList>
            <person name="Gonzalez-Bertolin B."/>
            <person name="Monzon S."/>
            <person name="Zaballos A."/>
            <person name="Jimenez P."/>
            <person name="Dekumyoy P."/>
            <person name="Varona S."/>
            <person name="Cuesta I."/>
            <person name="Sumanam S."/>
            <person name="Adisakwattana P."/>
            <person name="Gasser R.B."/>
            <person name="Hernandez-Gonzalez A."/>
            <person name="Young N.D."/>
            <person name="Perteguer M.J."/>
        </authorList>
    </citation>
    <scope>NUCLEOTIDE SEQUENCE [LARGE SCALE GENOMIC DNA]</scope>
    <source>
        <strain evidence="5">AL3</strain>
        <tissue evidence="5">Liver</tissue>
    </source>
</reference>
<proteinExistence type="predicted"/>
<dbReference type="InterPro" id="IPR009072">
    <property type="entry name" value="Histone-fold"/>
</dbReference>
<feature type="compositionally biased region" description="Basic residues" evidence="3">
    <location>
        <begin position="163"/>
        <end position="172"/>
    </location>
</feature>
<sequence>MQSDEEIGRMVASVPVAIGRAMEHFAEKLLEASAQCVQCSTSRTLSPFHMKQAMLRNRHFAFLEPLMRDITLPTRAGGELAWSTPMDSVPQSVFPFILPGAVPNSLPSCLPELLSQQTDQCFSSHLFNSNTQTLPLVPMIQPVSLGPKRRSSNGSSDPQNGVKPKRGRPRKFKKEEKCVDEILGGVTEVDVSASSDFAIPSQLKTNGGSLLSDSELMPPPALPLRHSLVLPTSSRSHGQNAFNSSQTIVHKASTVSKPQGVGSLFSEAPVRINSSSSLRSSVSSPPTPIAAATTVESTSSSSIESPSLISSVLTVSSPFGALPSVISSPPSSVPLQHSSSLEHSQPLLIGLSQHSVPSSESANTLAFSASSQSPEYVNVPRNMKPEPVLSSAGCSVGQSETNVTSVGEQPSSA</sequence>
<comment type="subcellular location">
    <subcellularLocation>
        <location evidence="1">Nucleus</location>
    </subcellularLocation>
</comment>
<protein>
    <recommendedName>
        <fullName evidence="4">Transcription factor CBF/NF-Y/archaeal histone domain-containing protein</fullName>
    </recommendedName>
</protein>
<feature type="region of interest" description="Disordered" evidence="3">
    <location>
        <begin position="362"/>
        <end position="413"/>
    </location>
</feature>
<feature type="region of interest" description="Disordered" evidence="3">
    <location>
        <begin position="275"/>
        <end position="302"/>
    </location>
</feature>
<dbReference type="AlphaFoldDB" id="A0ABD6F211"/>
<feature type="domain" description="Transcription factor CBF/NF-Y/archaeal histone" evidence="4">
    <location>
        <begin position="1"/>
        <end position="54"/>
    </location>
</feature>
<dbReference type="EMBL" id="JBGFUD010014641">
    <property type="protein sequence ID" value="MFH4983974.1"/>
    <property type="molecule type" value="Genomic_DNA"/>
</dbReference>
<feature type="compositionally biased region" description="Low complexity" evidence="3">
    <location>
        <begin position="275"/>
        <end position="284"/>
    </location>
</feature>
<keyword evidence="6" id="KW-1185">Reference proteome</keyword>
<gene>
    <name evidence="5" type="ORF">AB6A40_010683</name>
</gene>
<dbReference type="InterPro" id="IPR003958">
    <property type="entry name" value="CBFA_NFYB_domain"/>
</dbReference>
<evidence type="ECO:0000259" key="4">
    <source>
        <dbReference type="Pfam" id="PF00808"/>
    </source>
</evidence>
<evidence type="ECO:0000313" key="5">
    <source>
        <dbReference type="EMBL" id="MFH4983974.1"/>
    </source>
</evidence>
<comment type="caution">
    <text evidence="5">The sequence shown here is derived from an EMBL/GenBank/DDBJ whole genome shotgun (WGS) entry which is preliminary data.</text>
</comment>
<dbReference type="SUPFAM" id="SSF47113">
    <property type="entry name" value="Histone-fold"/>
    <property type="match status" value="1"/>
</dbReference>
<dbReference type="CDD" id="cd22906">
    <property type="entry name" value="HFD_DRAP1"/>
    <property type="match status" value="1"/>
</dbReference>
<evidence type="ECO:0000256" key="3">
    <source>
        <dbReference type="SAM" id="MobiDB-lite"/>
    </source>
</evidence>
<feature type="compositionally biased region" description="Polar residues" evidence="3">
    <location>
        <begin position="392"/>
        <end position="413"/>
    </location>
</feature>
<evidence type="ECO:0000256" key="1">
    <source>
        <dbReference type="ARBA" id="ARBA00004123"/>
    </source>
</evidence>
<dbReference type="PANTHER" id="PTHR10252:SF5">
    <property type="entry name" value="DR1-ASSOCIATED COREPRESSOR"/>
    <property type="match status" value="1"/>
</dbReference>
<dbReference type="Pfam" id="PF00808">
    <property type="entry name" value="CBFD_NFYB_HMF"/>
    <property type="match status" value="1"/>
</dbReference>
<feature type="compositionally biased region" description="Polar residues" evidence="3">
    <location>
        <begin position="362"/>
        <end position="375"/>
    </location>
</feature>
<name>A0ABD6F211_9BILA</name>
<keyword evidence="2" id="KW-0539">Nucleus</keyword>
<evidence type="ECO:0000313" key="6">
    <source>
        <dbReference type="Proteomes" id="UP001608902"/>
    </source>
</evidence>
<evidence type="ECO:0000256" key="2">
    <source>
        <dbReference type="ARBA" id="ARBA00023242"/>
    </source>
</evidence>
<dbReference type="Gene3D" id="1.10.20.10">
    <property type="entry name" value="Histone, subunit A"/>
    <property type="match status" value="1"/>
</dbReference>
<dbReference type="PANTHER" id="PTHR10252">
    <property type="entry name" value="HISTONE-LIKE TRANSCRIPTION FACTOR CCAAT-RELATED"/>
    <property type="match status" value="1"/>
</dbReference>